<protein>
    <submittedName>
        <fullName evidence="1">PemK-like protein</fullName>
    </submittedName>
</protein>
<sequence>MYEHFTKTQQQFNVRRGDVYYINNNRGQRGNEIRKDRPAVIVSADFLNKHSGDVVVVFLTSQPKKDMSTHVTIRTTGRVSEALCEQPTTISVERLNNRIGSVTEREMQQIDIALQIALNLDAGANTQPEPENQSGGGITQQ</sequence>
<dbReference type="InterPro" id="IPR003477">
    <property type="entry name" value="PemK-like"/>
</dbReference>
<dbReference type="SUPFAM" id="SSF50118">
    <property type="entry name" value="Cell growth inhibitor/plasmid maintenance toxic component"/>
    <property type="match status" value="1"/>
</dbReference>
<name>A0A8S5TMW1_9CAUD</name>
<dbReference type="PANTHER" id="PTHR33988:SF2">
    <property type="entry name" value="ENDORIBONUCLEASE MAZF"/>
    <property type="match status" value="1"/>
</dbReference>
<dbReference type="Pfam" id="PF02452">
    <property type="entry name" value="PemK_toxin"/>
    <property type="match status" value="1"/>
</dbReference>
<reference evidence="1" key="1">
    <citation type="journal article" date="2021" name="Proc. Natl. Acad. Sci. U.S.A.">
        <title>A Catalog of Tens of Thousands of Viruses from Human Metagenomes Reveals Hidden Associations with Chronic Diseases.</title>
        <authorList>
            <person name="Tisza M.J."/>
            <person name="Buck C.B."/>
        </authorList>
    </citation>
    <scope>NUCLEOTIDE SEQUENCE</scope>
    <source>
        <strain evidence="1">Ctu6J18</strain>
    </source>
</reference>
<dbReference type="EMBL" id="BK032862">
    <property type="protein sequence ID" value="DAF64472.1"/>
    <property type="molecule type" value="Genomic_DNA"/>
</dbReference>
<dbReference type="InterPro" id="IPR011067">
    <property type="entry name" value="Plasmid_toxin/cell-grow_inhib"/>
</dbReference>
<dbReference type="GO" id="GO:0004521">
    <property type="term" value="F:RNA endonuclease activity"/>
    <property type="evidence" value="ECO:0007669"/>
    <property type="project" value="TreeGrafter"/>
</dbReference>
<organism evidence="1">
    <name type="scientific">Myoviridae sp. ctu6J18</name>
    <dbReference type="NCBI Taxonomy" id="2827714"/>
    <lineage>
        <taxon>Viruses</taxon>
        <taxon>Duplodnaviria</taxon>
        <taxon>Heunggongvirae</taxon>
        <taxon>Uroviricota</taxon>
        <taxon>Caudoviricetes</taxon>
    </lineage>
</organism>
<accession>A0A8S5TMW1</accession>
<dbReference type="GO" id="GO:0006402">
    <property type="term" value="P:mRNA catabolic process"/>
    <property type="evidence" value="ECO:0007669"/>
    <property type="project" value="TreeGrafter"/>
</dbReference>
<dbReference type="GO" id="GO:0016075">
    <property type="term" value="P:rRNA catabolic process"/>
    <property type="evidence" value="ECO:0007669"/>
    <property type="project" value="TreeGrafter"/>
</dbReference>
<proteinExistence type="predicted"/>
<dbReference type="Gene3D" id="2.30.30.110">
    <property type="match status" value="1"/>
</dbReference>
<dbReference type="GO" id="GO:0003677">
    <property type="term" value="F:DNA binding"/>
    <property type="evidence" value="ECO:0007669"/>
    <property type="project" value="InterPro"/>
</dbReference>
<dbReference type="PANTHER" id="PTHR33988">
    <property type="entry name" value="ENDORIBONUCLEASE MAZF-RELATED"/>
    <property type="match status" value="1"/>
</dbReference>
<evidence type="ECO:0000313" key="1">
    <source>
        <dbReference type="EMBL" id="DAF64472.1"/>
    </source>
</evidence>